<evidence type="ECO:0008006" key="4">
    <source>
        <dbReference type="Google" id="ProtNLM"/>
    </source>
</evidence>
<accession>A0A3N4KZE3</accession>
<sequence length="149" mass="16121">MKVHRSVLTGAIRRNPAAYQYRHIPSDRATKTFAESLKHKRTMSSSGTSSSPSQVKGHVVWIKGAEMVGRMSGSESWVNSGKADQEHAIEEMRAAKTEGDAKLGLDKRGPGVLQAEGKMEGMAGMMVGCQGMKERGAVKCETGKRKKST</sequence>
<proteinExistence type="predicted"/>
<dbReference type="OrthoDB" id="9999611at2759"/>
<keyword evidence="3" id="KW-1185">Reference proteome</keyword>
<feature type="region of interest" description="Disordered" evidence="1">
    <location>
        <begin position="37"/>
        <end position="56"/>
    </location>
</feature>
<evidence type="ECO:0000313" key="2">
    <source>
        <dbReference type="EMBL" id="RPB14848.1"/>
    </source>
</evidence>
<name>A0A3N4KZE3_9PEZI</name>
<dbReference type="AlphaFoldDB" id="A0A3N4KZE3"/>
<dbReference type="Proteomes" id="UP000277580">
    <property type="component" value="Unassembled WGS sequence"/>
</dbReference>
<feature type="compositionally biased region" description="Low complexity" evidence="1">
    <location>
        <begin position="44"/>
        <end position="53"/>
    </location>
</feature>
<gene>
    <name evidence="2" type="ORF">P167DRAFT_572128</name>
</gene>
<dbReference type="EMBL" id="ML119116">
    <property type="protein sequence ID" value="RPB14848.1"/>
    <property type="molecule type" value="Genomic_DNA"/>
</dbReference>
<evidence type="ECO:0000313" key="3">
    <source>
        <dbReference type="Proteomes" id="UP000277580"/>
    </source>
</evidence>
<organism evidence="2 3">
    <name type="scientific">Morchella conica CCBAS932</name>
    <dbReference type="NCBI Taxonomy" id="1392247"/>
    <lineage>
        <taxon>Eukaryota</taxon>
        <taxon>Fungi</taxon>
        <taxon>Dikarya</taxon>
        <taxon>Ascomycota</taxon>
        <taxon>Pezizomycotina</taxon>
        <taxon>Pezizomycetes</taxon>
        <taxon>Pezizales</taxon>
        <taxon>Morchellaceae</taxon>
        <taxon>Morchella</taxon>
    </lineage>
</organism>
<dbReference type="InParanoid" id="A0A3N4KZE3"/>
<protein>
    <recommendedName>
        <fullName evidence="4">CsbD-like domain-containing protein</fullName>
    </recommendedName>
</protein>
<reference evidence="2 3" key="1">
    <citation type="journal article" date="2018" name="Nat. Ecol. Evol.">
        <title>Pezizomycetes genomes reveal the molecular basis of ectomycorrhizal truffle lifestyle.</title>
        <authorList>
            <person name="Murat C."/>
            <person name="Payen T."/>
            <person name="Noel B."/>
            <person name="Kuo A."/>
            <person name="Morin E."/>
            <person name="Chen J."/>
            <person name="Kohler A."/>
            <person name="Krizsan K."/>
            <person name="Balestrini R."/>
            <person name="Da Silva C."/>
            <person name="Montanini B."/>
            <person name="Hainaut M."/>
            <person name="Levati E."/>
            <person name="Barry K.W."/>
            <person name="Belfiori B."/>
            <person name="Cichocki N."/>
            <person name="Clum A."/>
            <person name="Dockter R.B."/>
            <person name="Fauchery L."/>
            <person name="Guy J."/>
            <person name="Iotti M."/>
            <person name="Le Tacon F."/>
            <person name="Lindquist E.A."/>
            <person name="Lipzen A."/>
            <person name="Malagnac F."/>
            <person name="Mello A."/>
            <person name="Molinier V."/>
            <person name="Miyauchi S."/>
            <person name="Poulain J."/>
            <person name="Riccioni C."/>
            <person name="Rubini A."/>
            <person name="Sitrit Y."/>
            <person name="Splivallo R."/>
            <person name="Traeger S."/>
            <person name="Wang M."/>
            <person name="Zifcakova L."/>
            <person name="Wipf D."/>
            <person name="Zambonelli A."/>
            <person name="Paolocci F."/>
            <person name="Nowrousian M."/>
            <person name="Ottonello S."/>
            <person name="Baldrian P."/>
            <person name="Spatafora J.W."/>
            <person name="Henrissat B."/>
            <person name="Nagy L.G."/>
            <person name="Aury J.M."/>
            <person name="Wincker P."/>
            <person name="Grigoriev I.V."/>
            <person name="Bonfante P."/>
            <person name="Martin F.M."/>
        </authorList>
    </citation>
    <scope>NUCLEOTIDE SEQUENCE [LARGE SCALE GENOMIC DNA]</scope>
    <source>
        <strain evidence="2 3">CCBAS932</strain>
    </source>
</reference>
<evidence type="ECO:0000256" key="1">
    <source>
        <dbReference type="SAM" id="MobiDB-lite"/>
    </source>
</evidence>